<dbReference type="KEGG" id="gtt:GUITHDRAFT_108621"/>
<evidence type="ECO:0000313" key="1">
    <source>
        <dbReference type="EMBL" id="EKX45352.1"/>
    </source>
</evidence>
<reference evidence="1 3" key="1">
    <citation type="journal article" date="2012" name="Nature">
        <title>Algal genomes reveal evolutionary mosaicism and the fate of nucleomorphs.</title>
        <authorList>
            <consortium name="DOE Joint Genome Institute"/>
            <person name="Curtis B.A."/>
            <person name="Tanifuji G."/>
            <person name="Burki F."/>
            <person name="Gruber A."/>
            <person name="Irimia M."/>
            <person name="Maruyama S."/>
            <person name="Arias M.C."/>
            <person name="Ball S.G."/>
            <person name="Gile G.H."/>
            <person name="Hirakawa Y."/>
            <person name="Hopkins J.F."/>
            <person name="Kuo A."/>
            <person name="Rensing S.A."/>
            <person name="Schmutz J."/>
            <person name="Symeonidi A."/>
            <person name="Elias M."/>
            <person name="Eveleigh R.J."/>
            <person name="Herman E.K."/>
            <person name="Klute M.J."/>
            <person name="Nakayama T."/>
            <person name="Obornik M."/>
            <person name="Reyes-Prieto A."/>
            <person name="Armbrust E.V."/>
            <person name="Aves S.J."/>
            <person name="Beiko R.G."/>
            <person name="Coutinho P."/>
            <person name="Dacks J.B."/>
            <person name="Durnford D.G."/>
            <person name="Fast N.M."/>
            <person name="Green B.R."/>
            <person name="Grisdale C.J."/>
            <person name="Hempel F."/>
            <person name="Henrissat B."/>
            <person name="Hoppner M.P."/>
            <person name="Ishida K."/>
            <person name="Kim E."/>
            <person name="Koreny L."/>
            <person name="Kroth P.G."/>
            <person name="Liu Y."/>
            <person name="Malik S.B."/>
            <person name="Maier U.G."/>
            <person name="McRose D."/>
            <person name="Mock T."/>
            <person name="Neilson J.A."/>
            <person name="Onodera N.T."/>
            <person name="Poole A.M."/>
            <person name="Pritham E.J."/>
            <person name="Richards T.A."/>
            <person name="Rocap G."/>
            <person name="Roy S.W."/>
            <person name="Sarai C."/>
            <person name="Schaack S."/>
            <person name="Shirato S."/>
            <person name="Slamovits C.H."/>
            <person name="Spencer D.F."/>
            <person name="Suzuki S."/>
            <person name="Worden A.Z."/>
            <person name="Zauner S."/>
            <person name="Barry K."/>
            <person name="Bell C."/>
            <person name="Bharti A.K."/>
            <person name="Crow J.A."/>
            <person name="Grimwood J."/>
            <person name="Kramer R."/>
            <person name="Lindquist E."/>
            <person name="Lucas S."/>
            <person name="Salamov A."/>
            <person name="McFadden G.I."/>
            <person name="Lane C.E."/>
            <person name="Keeling P.J."/>
            <person name="Gray M.W."/>
            <person name="Grigoriev I.V."/>
            <person name="Archibald J.M."/>
        </authorList>
    </citation>
    <scope>NUCLEOTIDE SEQUENCE</scope>
    <source>
        <strain evidence="1 3">CCMP2712</strain>
    </source>
</reference>
<sequence>MGNRMVKADSLDQRMDSDLDTLKKMRVVNRNGRLDWNDEHSVSFHSQMNLVSNRLMNHSFIMEKKKQKTLQKKIVRIASLSNLKQKKSISRSVSFSDDVISFMIFNNSTMDFLDIMHGEDFDTGNDFESTPREKFPKECHSMSMCV</sequence>
<dbReference type="PaxDb" id="55529-EKX45352"/>
<reference evidence="3" key="2">
    <citation type="submission" date="2012-11" db="EMBL/GenBank/DDBJ databases">
        <authorList>
            <person name="Kuo A."/>
            <person name="Curtis B.A."/>
            <person name="Tanifuji G."/>
            <person name="Burki F."/>
            <person name="Gruber A."/>
            <person name="Irimia M."/>
            <person name="Maruyama S."/>
            <person name="Arias M.C."/>
            <person name="Ball S.G."/>
            <person name="Gile G.H."/>
            <person name="Hirakawa Y."/>
            <person name="Hopkins J.F."/>
            <person name="Rensing S.A."/>
            <person name="Schmutz J."/>
            <person name="Symeonidi A."/>
            <person name="Elias M."/>
            <person name="Eveleigh R.J."/>
            <person name="Herman E.K."/>
            <person name="Klute M.J."/>
            <person name="Nakayama T."/>
            <person name="Obornik M."/>
            <person name="Reyes-Prieto A."/>
            <person name="Armbrust E.V."/>
            <person name="Aves S.J."/>
            <person name="Beiko R.G."/>
            <person name="Coutinho P."/>
            <person name="Dacks J.B."/>
            <person name="Durnford D.G."/>
            <person name="Fast N.M."/>
            <person name="Green B.R."/>
            <person name="Grisdale C."/>
            <person name="Hempe F."/>
            <person name="Henrissat B."/>
            <person name="Hoppner M.P."/>
            <person name="Ishida K.-I."/>
            <person name="Kim E."/>
            <person name="Koreny L."/>
            <person name="Kroth P.G."/>
            <person name="Liu Y."/>
            <person name="Malik S.-B."/>
            <person name="Maier U.G."/>
            <person name="McRose D."/>
            <person name="Mock T."/>
            <person name="Neilson J.A."/>
            <person name="Onodera N.T."/>
            <person name="Poole A.M."/>
            <person name="Pritham E.J."/>
            <person name="Richards T.A."/>
            <person name="Rocap G."/>
            <person name="Roy S.W."/>
            <person name="Sarai C."/>
            <person name="Schaack S."/>
            <person name="Shirato S."/>
            <person name="Slamovits C.H."/>
            <person name="Spencer D.F."/>
            <person name="Suzuki S."/>
            <person name="Worden A.Z."/>
            <person name="Zauner S."/>
            <person name="Barry K."/>
            <person name="Bell C."/>
            <person name="Bharti A.K."/>
            <person name="Crow J.A."/>
            <person name="Grimwood J."/>
            <person name="Kramer R."/>
            <person name="Lindquist E."/>
            <person name="Lucas S."/>
            <person name="Salamov A."/>
            <person name="McFadden G.I."/>
            <person name="Lane C.E."/>
            <person name="Keeling P.J."/>
            <person name="Gray M.W."/>
            <person name="Grigoriev I.V."/>
            <person name="Archibald J.M."/>
        </authorList>
    </citation>
    <scope>NUCLEOTIDE SEQUENCE</scope>
    <source>
        <strain evidence="3">CCMP2712</strain>
    </source>
</reference>
<evidence type="ECO:0000313" key="2">
    <source>
        <dbReference type="EnsemblProtists" id="EKX45352"/>
    </source>
</evidence>
<dbReference type="EnsemblProtists" id="EKX45352">
    <property type="protein sequence ID" value="EKX45352"/>
    <property type="gene ID" value="GUITHDRAFT_108621"/>
</dbReference>
<organism evidence="1">
    <name type="scientific">Guillardia theta (strain CCMP2712)</name>
    <name type="common">Cryptophyte</name>
    <dbReference type="NCBI Taxonomy" id="905079"/>
    <lineage>
        <taxon>Eukaryota</taxon>
        <taxon>Cryptophyceae</taxon>
        <taxon>Pyrenomonadales</taxon>
        <taxon>Geminigeraceae</taxon>
        <taxon>Guillardia</taxon>
    </lineage>
</organism>
<reference evidence="2" key="3">
    <citation type="submission" date="2015-06" db="UniProtKB">
        <authorList>
            <consortium name="EnsemblProtists"/>
        </authorList>
    </citation>
    <scope>IDENTIFICATION</scope>
</reference>
<dbReference type="AlphaFoldDB" id="L1JAM8"/>
<keyword evidence="3" id="KW-1185">Reference proteome</keyword>
<proteinExistence type="predicted"/>
<gene>
    <name evidence="1" type="ORF">GUITHDRAFT_108621</name>
</gene>
<dbReference type="HOGENOM" id="CLU_1780980_0_0_1"/>
<dbReference type="RefSeq" id="XP_005832332.1">
    <property type="nucleotide sequence ID" value="XM_005832275.1"/>
</dbReference>
<accession>L1JAM8</accession>
<evidence type="ECO:0000313" key="3">
    <source>
        <dbReference type="Proteomes" id="UP000011087"/>
    </source>
</evidence>
<dbReference type="Proteomes" id="UP000011087">
    <property type="component" value="Unassembled WGS sequence"/>
</dbReference>
<protein>
    <submittedName>
        <fullName evidence="1 2">Uncharacterized protein</fullName>
    </submittedName>
</protein>
<dbReference type="EMBL" id="JH992999">
    <property type="protein sequence ID" value="EKX45352.1"/>
    <property type="molecule type" value="Genomic_DNA"/>
</dbReference>
<name>L1JAM8_GUITC</name>
<dbReference type="GeneID" id="17302055"/>